<gene>
    <name evidence="2" type="ORF">MTIM_20580</name>
</gene>
<evidence type="ECO:0000256" key="1">
    <source>
        <dbReference type="SAM" id="MobiDB-lite"/>
    </source>
</evidence>
<name>A0A7I9Z5M5_9MYCO</name>
<evidence type="ECO:0000313" key="3">
    <source>
        <dbReference type="Proteomes" id="UP000465301"/>
    </source>
</evidence>
<protein>
    <submittedName>
        <fullName evidence="2">Uncharacterized protein</fullName>
    </submittedName>
</protein>
<dbReference type="AlphaFoldDB" id="A0A7I9Z5M5"/>
<feature type="compositionally biased region" description="Basic and acidic residues" evidence="1">
    <location>
        <begin position="84"/>
        <end position="99"/>
    </location>
</feature>
<organism evidence="2 3">
    <name type="scientific">Mycobacterium timonense</name>
    <dbReference type="NCBI Taxonomy" id="701043"/>
    <lineage>
        <taxon>Bacteria</taxon>
        <taxon>Bacillati</taxon>
        <taxon>Actinomycetota</taxon>
        <taxon>Actinomycetes</taxon>
        <taxon>Mycobacteriales</taxon>
        <taxon>Mycobacteriaceae</taxon>
        <taxon>Mycobacterium</taxon>
        <taxon>Mycobacterium avium complex (MAC)</taxon>
    </lineage>
</organism>
<dbReference type="AntiFam" id="ANF00178">
    <property type="entry name" value="Shadow ORF (opposite dhbF)"/>
</dbReference>
<proteinExistence type="predicted"/>
<sequence>MGHAAGGVEPLHQQFEGHVLVLERGQAAPAHLGQQLGEGRVAAQLCEVDPQHQGVDEEADQLVEGGFGAPGDRETHGHIGTRADLGEQRGEGGLDHHEAGGVVFPRHAPDLLL</sequence>
<dbReference type="Proteomes" id="UP000465301">
    <property type="component" value="Unassembled WGS sequence"/>
</dbReference>
<feature type="region of interest" description="Disordered" evidence="1">
    <location>
        <begin position="63"/>
        <end position="113"/>
    </location>
</feature>
<accession>A0A7I9Z5M5</accession>
<reference evidence="2 3" key="1">
    <citation type="journal article" date="2019" name="Emerg. Microbes Infect.">
        <title>Comprehensive subspecies identification of 175 nontuberculous mycobacteria species based on 7547 genomic profiles.</title>
        <authorList>
            <person name="Matsumoto Y."/>
            <person name="Kinjo T."/>
            <person name="Motooka D."/>
            <person name="Nabeya D."/>
            <person name="Jung N."/>
            <person name="Uechi K."/>
            <person name="Horii T."/>
            <person name="Iida T."/>
            <person name="Fujita J."/>
            <person name="Nakamura S."/>
        </authorList>
    </citation>
    <scope>NUCLEOTIDE SEQUENCE [LARGE SCALE GENOMIC DNA]</scope>
    <source>
        <strain evidence="2 3">JCM 30726</strain>
    </source>
</reference>
<comment type="caution">
    <text evidence="2">The sequence shown here is derived from an EMBL/GenBank/DDBJ whole genome shotgun (WGS) entry which is preliminary data.</text>
</comment>
<dbReference type="EMBL" id="BLLA01000001">
    <property type="protein sequence ID" value="GFG96179.1"/>
    <property type="molecule type" value="Genomic_DNA"/>
</dbReference>
<evidence type="ECO:0000313" key="2">
    <source>
        <dbReference type="EMBL" id="GFG96179.1"/>
    </source>
</evidence>
<keyword evidence="3" id="KW-1185">Reference proteome</keyword>